<name>A0ABM8HQF9_9BACT</name>
<reference evidence="1 2" key="1">
    <citation type="journal article" date="2016" name="C (Basel)">
        <title>Selective Growth of and Electricity Production by Marine Exoelectrogenic Bacteria in Self-Aggregated Hydrogel of Microbially Reduced Graphene Oxide.</title>
        <authorList>
            <person name="Yoshida N."/>
            <person name="Goto Y."/>
            <person name="Miyata Y."/>
        </authorList>
    </citation>
    <scope>NUCLEOTIDE SEQUENCE [LARGE SCALE GENOMIC DNA]</scope>
    <source>
        <strain evidence="1 2">NIT-T3</strain>
    </source>
</reference>
<keyword evidence="2" id="KW-1185">Reference proteome</keyword>
<evidence type="ECO:0000313" key="2">
    <source>
        <dbReference type="Proteomes" id="UP001319827"/>
    </source>
</evidence>
<dbReference type="Proteomes" id="UP001319827">
    <property type="component" value="Chromosome"/>
</dbReference>
<proteinExistence type="predicted"/>
<organism evidence="1 2">
    <name type="scientific">Desulfuromonas versatilis</name>
    <dbReference type="NCBI Taxonomy" id="2802975"/>
    <lineage>
        <taxon>Bacteria</taxon>
        <taxon>Pseudomonadati</taxon>
        <taxon>Thermodesulfobacteriota</taxon>
        <taxon>Desulfuromonadia</taxon>
        <taxon>Desulfuromonadales</taxon>
        <taxon>Desulfuromonadaceae</taxon>
        <taxon>Desulfuromonas</taxon>
    </lineage>
</organism>
<protein>
    <submittedName>
        <fullName evidence="1">Uncharacterized protein</fullName>
    </submittedName>
</protein>
<sequence>MIVTEDNIRDVVVSLPSEQAAELRPGCETWPVEAHGPASGQITVYPESGYAAVSWGRGSFWGHWRSEDRVIVLEELVDNQQLVVDEVGHLWVALDTQEFLDRAMEQFIRPWDLSALSAIVEGGDLEPLKIKVGCSRVPIFRGRELAAGLLEAMQAPDGPFARFRRPAN</sequence>
<dbReference type="RefSeq" id="WP_221251453.1">
    <property type="nucleotide sequence ID" value="NZ_AP024355.1"/>
</dbReference>
<reference evidence="1 2" key="2">
    <citation type="journal article" date="2021" name="Int. J. Syst. Evol. Microbiol.">
        <title>Isolation and Polyphasic Characterization of Desulfuromonas versatilis sp. Nov., an Electrogenic Bacteria Capable of Versatile Metabolism Isolated from a Graphene Oxide-Reducing Enrichment Culture.</title>
        <authorList>
            <person name="Xie L."/>
            <person name="Yoshida N."/>
            <person name="Ishii S."/>
            <person name="Meng L."/>
        </authorList>
    </citation>
    <scope>NUCLEOTIDE SEQUENCE [LARGE SCALE GENOMIC DNA]</scope>
    <source>
        <strain evidence="1 2">NIT-T3</strain>
    </source>
</reference>
<evidence type="ECO:0000313" key="1">
    <source>
        <dbReference type="EMBL" id="BCR04026.1"/>
    </source>
</evidence>
<accession>A0ABM8HQF9</accession>
<dbReference type="EMBL" id="AP024355">
    <property type="protein sequence ID" value="BCR04026.1"/>
    <property type="molecule type" value="Genomic_DNA"/>
</dbReference>
<gene>
    <name evidence="1" type="ORF">DESUT3_10950</name>
</gene>